<feature type="transmembrane region" description="Helical" evidence="7">
    <location>
        <begin position="125"/>
        <end position="152"/>
    </location>
</feature>
<dbReference type="PANTHER" id="PTHR30489:SF0">
    <property type="entry name" value="LIPOPROTEIN-RELEASING SYSTEM TRANSMEMBRANE PROTEIN LOLE"/>
    <property type="match status" value="1"/>
</dbReference>
<feature type="transmembrane region" description="Helical" evidence="7">
    <location>
        <begin position="247"/>
        <end position="268"/>
    </location>
</feature>
<keyword evidence="5 7" id="KW-1133">Transmembrane helix</keyword>
<evidence type="ECO:0000256" key="4">
    <source>
        <dbReference type="ARBA" id="ARBA00022692"/>
    </source>
</evidence>
<name>A0A543BCV0_9MICO</name>
<keyword evidence="6 7" id="KW-0472">Membrane</keyword>
<evidence type="ECO:0000313" key="10">
    <source>
        <dbReference type="Proteomes" id="UP000317209"/>
    </source>
</evidence>
<evidence type="ECO:0000256" key="3">
    <source>
        <dbReference type="ARBA" id="ARBA00022475"/>
    </source>
</evidence>
<reference evidence="9 10" key="1">
    <citation type="submission" date="2019-06" db="EMBL/GenBank/DDBJ databases">
        <title>Sequencing the genomes of 1000 actinobacteria strains.</title>
        <authorList>
            <person name="Klenk H.-P."/>
        </authorList>
    </citation>
    <scope>NUCLEOTIDE SEQUENCE [LARGE SCALE GENOMIC DNA]</scope>
    <source>
        <strain evidence="9 10">DSM 20169</strain>
    </source>
</reference>
<evidence type="ECO:0000256" key="1">
    <source>
        <dbReference type="ARBA" id="ARBA00004651"/>
    </source>
</evidence>
<keyword evidence="10" id="KW-1185">Reference proteome</keyword>
<feature type="transmembrane region" description="Helical" evidence="7">
    <location>
        <begin position="395"/>
        <end position="421"/>
    </location>
</feature>
<organism evidence="9 10">
    <name type="scientific">Microbacterium saperdae</name>
    <dbReference type="NCBI Taxonomy" id="69368"/>
    <lineage>
        <taxon>Bacteria</taxon>
        <taxon>Bacillati</taxon>
        <taxon>Actinomycetota</taxon>
        <taxon>Actinomycetes</taxon>
        <taxon>Micrococcales</taxon>
        <taxon>Microbacteriaceae</taxon>
        <taxon>Microbacterium</taxon>
    </lineage>
</organism>
<feature type="transmembrane region" description="Helical" evidence="7">
    <location>
        <begin position="164"/>
        <end position="186"/>
    </location>
</feature>
<proteinExistence type="inferred from homology"/>
<feature type="transmembrane region" description="Helical" evidence="7">
    <location>
        <begin position="219"/>
        <end position="241"/>
    </location>
</feature>
<sequence>MSAVATVVPETRATAPRMAWLRDRGMGASILVAALSAAFGVLLVEVTAYIGAVLQADPFIGDSETLAFVVALLSVLLTAVAMYVAAIVTANTFSTIIAGRTRQIALMRLIGATARSQRAEVGRQGLIVGLIGAGLGLLVGLLVTVVGVQIGAMLLDNDPSGFSLAQPFIALPVIGVALTTWAAAWAGSRRVLTVTPLQALGGSVERTHDEVSGTKGRHIGAWVLLIAGAALLAAGVVIGLITPLGVVVAFLGGLLSFTGLALGSVLFMPPVLRLVGKMFGSSATARLAAENALRYPERSSRMAIGVVMGVTLVTMFAVALESAKRLMMNQSGDVPEEFFAPFDAFAAIMMVLVAVSAVIAAVGLVNLLTIGVVQRRRELGLLRSIGLSNRQVRRMVLLEATHITVAATLTGLVLGVAYGWIAAQSLLGSVPTLPDFTPAGLVAPQIPWVPVAIIVAATAVLTLVAAATPTRLATRVAPVEALAAD</sequence>
<dbReference type="GO" id="GO:0098797">
    <property type="term" value="C:plasma membrane protein complex"/>
    <property type="evidence" value="ECO:0007669"/>
    <property type="project" value="TreeGrafter"/>
</dbReference>
<dbReference type="EMBL" id="VFOX01000002">
    <property type="protein sequence ID" value="TQL82648.1"/>
    <property type="molecule type" value="Genomic_DNA"/>
</dbReference>
<dbReference type="InterPro" id="IPR051447">
    <property type="entry name" value="Lipoprotein-release_system"/>
</dbReference>
<dbReference type="GO" id="GO:0044874">
    <property type="term" value="P:lipoprotein localization to outer membrane"/>
    <property type="evidence" value="ECO:0007669"/>
    <property type="project" value="TreeGrafter"/>
</dbReference>
<feature type="domain" description="ABC3 transporter permease C-terminal" evidence="8">
    <location>
        <begin position="77"/>
        <end position="194"/>
    </location>
</feature>
<evidence type="ECO:0000256" key="6">
    <source>
        <dbReference type="ARBA" id="ARBA00023136"/>
    </source>
</evidence>
<evidence type="ECO:0000259" key="8">
    <source>
        <dbReference type="Pfam" id="PF02687"/>
    </source>
</evidence>
<comment type="caution">
    <text evidence="9">The sequence shown here is derived from an EMBL/GenBank/DDBJ whole genome shotgun (WGS) entry which is preliminary data.</text>
</comment>
<comment type="subcellular location">
    <subcellularLocation>
        <location evidence="1">Cell membrane</location>
        <topology evidence="1">Multi-pass membrane protein</topology>
    </subcellularLocation>
</comment>
<feature type="transmembrane region" description="Helical" evidence="7">
    <location>
        <begin position="446"/>
        <end position="467"/>
    </location>
</feature>
<dbReference type="OrthoDB" id="9780560at2"/>
<comment type="similarity">
    <text evidence="2">Belongs to the ABC-4 integral membrane protein family. LolC/E subfamily.</text>
</comment>
<protein>
    <submittedName>
        <fullName evidence="9">Putative ABC transport system permease protein</fullName>
    </submittedName>
</protein>
<dbReference type="InterPro" id="IPR003838">
    <property type="entry name" value="ABC3_permease_C"/>
</dbReference>
<dbReference type="RefSeq" id="WP_141874550.1">
    <property type="nucleotide sequence ID" value="NZ_VFOX01000002.1"/>
</dbReference>
<evidence type="ECO:0000256" key="7">
    <source>
        <dbReference type="SAM" id="Phobius"/>
    </source>
</evidence>
<feature type="domain" description="ABC3 transporter permease C-terminal" evidence="8">
    <location>
        <begin position="351"/>
        <end position="476"/>
    </location>
</feature>
<feature type="transmembrane region" description="Helical" evidence="7">
    <location>
        <begin position="27"/>
        <end position="54"/>
    </location>
</feature>
<keyword evidence="4 7" id="KW-0812">Transmembrane</keyword>
<feature type="transmembrane region" description="Helical" evidence="7">
    <location>
        <begin position="302"/>
        <end position="320"/>
    </location>
</feature>
<evidence type="ECO:0000256" key="5">
    <source>
        <dbReference type="ARBA" id="ARBA00022989"/>
    </source>
</evidence>
<accession>A0A543BCV0</accession>
<dbReference type="Proteomes" id="UP000317209">
    <property type="component" value="Unassembled WGS sequence"/>
</dbReference>
<evidence type="ECO:0000313" key="9">
    <source>
        <dbReference type="EMBL" id="TQL82648.1"/>
    </source>
</evidence>
<gene>
    <name evidence="9" type="ORF">FB560_4144</name>
</gene>
<feature type="transmembrane region" description="Helical" evidence="7">
    <location>
        <begin position="66"/>
        <end position="99"/>
    </location>
</feature>
<evidence type="ECO:0000256" key="2">
    <source>
        <dbReference type="ARBA" id="ARBA00005236"/>
    </source>
</evidence>
<dbReference type="AlphaFoldDB" id="A0A543BCV0"/>
<dbReference type="PANTHER" id="PTHR30489">
    <property type="entry name" value="LIPOPROTEIN-RELEASING SYSTEM TRANSMEMBRANE PROTEIN LOLE"/>
    <property type="match status" value="1"/>
</dbReference>
<dbReference type="Pfam" id="PF02687">
    <property type="entry name" value="FtsX"/>
    <property type="match status" value="2"/>
</dbReference>
<feature type="transmembrane region" description="Helical" evidence="7">
    <location>
        <begin position="344"/>
        <end position="374"/>
    </location>
</feature>
<keyword evidence="3" id="KW-1003">Cell membrane</keyword>